<evidence type="ECO:0000313" key="10">
    <source>
        <dbReference type="Proteomes" id="UP000199306"/>
    </source>
</evidence>
<dbReference type="Pfam" id="PF00589">
    <property type="entry name" value="Phage_integrase"/>
    <property type="match status" value="1"/>
</dbReference>
<feature type="domain" description="Core-binding (CB)" evidence="8">
    <location>
        <begin position="103"/>
        <end position="186"/>
    </location>
</feature>
<dbReference type="InterPro" id="IPR010998">
    <property type="entry name" value="Integrase_recombinase_N"/>
</dbReference>
<dbReference type="PROSITE" id="PS51900">
    <property type="entry name" value="CB"/>
    <property type="match status" value="1"/>
</dbReference>
<reference evidence="9 10" key="1">
    <citation type="submission" date="2016-10" db="EMBL/GenBank/DDBJ databases">
        <authorList>
            <person name="de Groot N.N."/>
        </authorList>
    </citation>
    <scope>NUCLEOTIDE SEQUENCE [LARGE SCALE GENOMIC DNA]</scope>
    <source>
        <strain evidence="10">E92,LMG 26720,CCM 7988</strain>
    </source>
</reference>
<keyword evidence="10" id="KW-1185">Reference proteome</keyword>
<evidence type="ECO:0000256" key="1">
    <source>
        <dbReference type="ARBA" id="ARBA00008857"/>
    </source>
</evidence>
<dbReference type="GO" id="GO:0006310">
    <property type="term" value="P:DNA recombination"/>
    <property type="evidence" value="ECO:0007669"/>
    <property type="project" value="UniProtKB-KW"/>
</dbReference>
<evidence type="ECO:0000313" key="9">
    <source>
        <dbReference type="EMBL" id="SFP90745.1"/>
    </source>
</evidence>
<dbReference type="STRING" id="1079859.SAMN04515674_10712"/>
<evidence type="ECO:0000256" key="3">
    <source>
        <dbReference type="ARBA" id="ARBA00023125"/>
    </source>
</evidence>
<dbReference type="PROSITE" id="PS51898">
    <property type="entry name" value="TYR_RECOMBINASE"/>
    <property type="match status" value="1"/>
</dbReference>
<name>A0A1I5U603_9BACT</name>
<dbReference type="CDD" id="cd01185">
    <property type="entry name" value="INTN1_C_like"/>
    <property type="match status" value="1"/>
</dbReference>
<feature type="coiled-coil region" evidence="6">
    <location>
        <begin position="63"/>
        <end position="90"/>
    </location>
</feature>
<dbReference type="Proteomes" id="UP000199306">
    <property type="component" value="Unassembled WGS sequence"/>
</dbReference>
<dbReference type="InterPro" id="IPR013762">
    <property type="entry name" value="Integrase-like_cat_sf"/>
</dbReference>
<evidence type="ECO:0000256" key="5">
    <source>
        <dbReference type="PROSITE-ProRule" id="PRU01248"/>
    </source>
</evidence>
<evidence type="ECO:0000256" key="6">
    <source>
        <dbReference type="SAM" id="Coils"/>
    </source>
</evidence>
<dbReference type="Gene3D" id="1.10.150.130">
    <property type="match status" value="1"/>
</dbReference>
<evidence type="ECO:0000259" key="8">
    <source>
        <dbReference type="PROSITE" id="PS51900"/>
    </source>
</evidence>
<dbReference type="PANTHER" id="PTHR30349:SF64">
    <property type="entry name" value="PROPHAGE INTEGRASE INTD-RELATED"/>
    <property type="match status" value="1"/>
</dbReference>
<keyword evidence="6" id="KW-0175">Coiled coil</keyword>
<dbReference type="EMBL" id="FOXH01000007">
    <property type="protein sequence ID" value="SFP90745.1"/>
    <property type="molecule type" value="Genomic_DNA"/>
</dbReference>
<keyword evidence="2" id="KW-0229">DNA integration</keyword>
<dbReference type="OrthoDB" id="1094492at2"/>
<dbReference type="Pfam" id="PF17293">
    <property type="entry name" value="Arm-DNA-bind_5"/>
    <property type="match status" value="1"/>
</dbReference>
<comment type="similarity">
    <text evidence="1">Belongs to the 'phage' integrase family.</text>
</comment>
<dbReference type="RefSeq" id="WP_092017646.1">
    <property type="nucleotide sequence ID" value="NZ_FOXH01000007.1"/>
</dbReference>
<dbReference type="PANTHER" id="PTHR30349">
    <property type="entry name" value="PHAGE INTEGRASE-RELATED"/>
    <property type="match status" value="1"/>
</dbReference>
<sequence length="402" mass="46695">MASIDVLLYTSKVLKNGEHPIMVRLIKDRKPKYISVGMSCSKAMWDDKKNLPAKKHPLATEMIIKIEKTKTDARRLLMQLEDEKASFTAEEFTKKLKNQSKRITVLQFLDEVITDLMKADKVGNANVHKNLKKVLERFRNQKDFTFSELDGSFLRRFEQDFRERGVSEVSMSVHFRTLRALYNRAVVVDFAKKEADPFVDYKISKFNTKTQKRAIKKEDIVKIASLKIEKGTRLYDSQNTFLFSYYCSGINISDIIELEWTNISPDGLMEYERNKTHQRQVVQLLPPAKEILAYYQKYNVGDYIFPYLDKSKHKTIPQITNRIKKVTKQINQDLKVLAEMAGIEANLTTYVARHTFATVLKRSGVEISKISELMGHESEKVTKVYLDSFENDELYEATLNLL</sequence>
<protein>
    <submittedName>
        <fullName evidence="9">Site-specific recombinase XerD</fullName>
    </submittedName>
</protein>
<gene>
    <name evidence="9" type="ORF">SAMN04515674_10712</name>
</gene>
<dbReference type="AlphaFoldDB" id="A0A1I5U603"/>
<evidence type="ECO:0000259" key="7">
    <source>
        <dbReference type="PROSITE" id="PS51898"/>
    </source>
</evidence>
<feature type="domain" description="Tyr recombinase" evidence="7">
    <location>
        <begin position="210"/>
        <end position="399"/>
    </location>
</feature>
<keyword evidence="4" id="KW-0233">DNA recombination</keyword>
<evidence type="ECO:0000256" key="2">
    <source>
        <dbReference type="ARBA" id="ARBA00022908"/>
    </source>
</evidence>
<dbReference type="InterPro" id="IPR025269">
    <property type="entry name" value="SAM-like_dom"/>
</dbReference>
<dbReference type="InterPro" id="IPR002104">
    <property type="entry name" value="Integrase_catalytic"/>
</dbReference>
<accession>A0A1I5U603</accession>
<keyword evidence="3 5" id="KW-0238">DNA-binding</keyword>
<proteinExistence type="inferred from homology"/>
<dbReference type="InterPro" id="IPR011010">
    <property type="entry name" value="DNA_brk_join_enz"/>
</dbReference>
<dbReference type="InterPro" id="IPR044068">
    <property type="entry name" value="CB"/>
</dbReference>
<dbReference type="GO" id="GO:0003677">
    <property type="term" value="F:DNA binding"/>
    <property type="evidence" value="ECO:0007669"/>
    <property type="project" value="UniProtKB-UniRule"/>
</dbReference>
<dbReference type="InterPro" id="IPR050090">
    <property type="entry name" value="Tyrosine_recombinase_XerCD"/>
</dbReference>
<dbReference type="InterPro" id="IPR035386">
    <property type="entry name" value="Arm-DNA-bind_5"/>
</dbReference>
<evidence type="ECO:0000256" key="4">
    <source>
        <dbReference type="ARBA" id="ARBA00023172"/>
    </source>
</evidence>
<dbReference type="SUPFAM" id="SSF56349">
    <property type="entry name" value="DNA breaking-rejoining enzymes"/>
    <property type="match status" value="1"/>
</dbReference>
<dbReference type="Pfam" id="PF13102">
    <property type="entry name" value="Phage_int_SAM_5"/>
    <property type="match status" value="1"/>
</dbReference>
<dbReference type="Gene3D" id="1.10.443.10">
    <property type="entry name" value="Intergrase catalytic core"/>
    <property type="match status" value="1"/>
</dbReference>
<organism evidence="9 10">
    <name type="scientific">Pseudarcicella hirudinis</name>
    <dbReference type="NCBI Taxonomy" id="1079859"/>
    <lineage>
        <taxon>Bacteria</taxon>
        <taxon>Pseudomonadati</taxon>
        <taxon>Bacteroidota</taxon>
        <taxon>Cytophagia</taxon>
        <taxon>Cytophagales</taxon>
        <taxon>Flectobacillaceae</taxon>
        <taxon>Pseudarcicella</taxon>
    </lineage>
</organism>
<dbReference type="GO" id="GO:0015074">
    <property type="term" value="P:DNA integration"/>
    <property type="evidence" value="ECO:0007669"/>
    <property type="project" value="UniProtKB-KW"/>
</dbReference>